<dbReference type="Proteomes" id="UP001642464">
    <property type="component" value="Unassembled WGS sequence"/>
</dbReference>
<dbReference type="PANTHER" id="PTHR15629:SF2">
    <property type="entry name" value="SH3 DOMAIN-CONTAINING YSC84-LIKE PROTEIN 1"/>
    <property type="match status" value="1"/>
</dbReference>
<reference evidence="2 3" key="1">
    <citation type="submission" date="2024-02" db="EMBL/GenBank/DDBJ databases">
        <authorList>
            <person name="Chen Y."/>
            <person name="Shah S."/>
            <person name="Dougan E. K."/>
            <person name="Thang M."/>
            <person name="Chan C."/>
        </authorList>
    </citation>
    <scope>NUCLEOTIDE SEQUENCE [LARGE SCALE GENOMIC DNA]</scope>
</reference>
<evidence type="ECO:0000313" key="3">
    <source>
        <dbReference type="Proteomes" id="UP001642464"/>
    </source>
</evidence>
<dbReference type="InterPro" id="IPR051702">
    <property type="entry name" value="SH3_domain_YSC84-like"/>
</dbReference>
<comment type="caution">
    <text evidence="2">The sequence shown here is derived from an EMBL/GenBank/DDBJ whole genome shotgun (WGS) entry which is preliminary data.</text>
</comment>
<dbReference type="PANTHER" id="PTHR15629">
    <property type="entry name" value="SH3YL1 PROTEIN"/>
    <property type="match status" value="1"/>
</dbReference>
<evidence type="ECO:0000313" key="2">
    <source>
        <dbReference type="EMBL" id="CAK9023220.1"/>
    </source>
</evidence>
<sequence>MPYASDEGLVESAFRAGQWAKPDERKRHHQLLLILPSGAPNPLTVPASLEREQRPGQSSFNCPLRALGCADGGTAGAAGGLVLPDIGQCPRVGGPAPASQPSRAPGQALNRCVRPRGKMSMIQAAAYVPEMILDAPKEVDKQDAARKVRSCVGVAFIKMIRAGCIVTIRGGSGIIMKKKEDGSFSAPCALTMLGPAIGASIGAEVVDFAVYFETEGAFSAFTQNVASFGLNGDLTAGVFGRQGEALITTGSKDGVTTFVSSKGLYGGVSLEISGIMVDKSVNTAQYGRPITPEEIFNTEPVPTGESFEKMYKALDDLTKTPLPEDTAEKPDEVAQQ</sequence>
<evidence type="ECO:0000259" key="1">
    <source>
        <dbReference type="Pfam" id="PF04366"/>
    </source>
</evidence>
<dbReference type="CDD" id="cd11524">
    <property type="entry name" value="SYLF"/>
    <property type="match status" value="1"/>
</dbReference>
<feature type="domain" description="Ysc84 actin-binding" evidence="1">
    <location>
        <begin position="196"/>
        <end position="316"/>
    </location>
</feature>
<dbReference type="InterPro" id="IPR007461">
    <property type="entry name" value="Ysc84_actin-binding"/>
</dbReference>
<accession>A0ABP0K8V8</accession>
<keyword evidence="3" id="KW-1185">Reference proteome</keyword>
<gene>
    <name evidence="2" type="ORF">SCF082_LOCUS16124</name>
</gene>
<name>A0ABP0K8V8_9DINO</name>
<proteinExistence type="predicted"/>
<protein>
    <submittedName>
        <fullName evidence="2">SH3 domain-containing YSC84-like protein 1</fullName>
    </submittedName>
</protein>
<dbReference type="Pfam" id="PF04366">
    <property type="entry name" value="Ysc84"/>
    <property type="match status" value="1"/>
</dbReference>
<dbReference type="EMBL" id="CAXAMM010010384">
    <property type="protein sequence ID" value="CAK9023220.1"/>
    <property type="molecule type" value="Genomic_DNA"/>
</dbReference>
<organism evidence="2 3">
    <name type="scientific">Durusdinium trenchii</name>
    <dbReference type="NCBI Taxonomy" id="1381693"/>
    <lineage>
        <taxon>Eukaryota</taxon>
        <taxon>Sar</taxon>
        <taxon>Alveolata</taxon>
        <taxon>Dinophyceae</taxon>
        <taxon>Suessiales</taxon>
        <taxon>Symbiodiniaceae</taxon>
        <taxon>Durusdinium</taxon>
    </lineage>
</organism>